<feature type="domain" description="FAD-binding" evidence="2">
    <location>
        <begin position="15"/>
        <end position="349"/>
    </location>
</feature>
<evidence type="ECO:0000256" key="1">
    <source>
        <dbReference type="ARBA" id="ARBA00023002"/>
    </source>
</evidence>
<reference evidence="3 4" key="1">
    <citation type="journal article" date="2011" name="J. Bacteriol.">
        <title>Draft genome sequence of the polycyclic aromatic hydrocarbon-degrading, genetically engineered bioluminescent bioreporter Pseudomonas fluorescens HK44.</title>
        <authorList>
            <person name="Chauhan A."/>
            <person name="Layton A.C."/>
            <person name="Williams D.E."/>
            <person name="Smartt A.E."/>
            <person name="Ripp S."/>
            <person name="Karpinets T.V."/>
            <person name="Brown S.D."/>
            <person name="Sayler G.S."/>
        </authorList>
    </citation>
    <scope>NUCLEOTIDE SEQUENCE [LARGE SCALE GENOMIC DNA]</scope>
    <source>
        <strain evidence="3 4">HK44</strain>
    </source>
</reference>
<dbReference type="InterPro" id="IPR002938">
    <property type="entry name" value="FAD-bd"/>
</dbReference>
<dbReference type="Proteomes" id="UP000022611">
    <property type="component" value="Unassembled WGS sequence"/>
</dbReference>
<dbReference type="Gene3D" id="3.30.70.2450">
    <property type="match status" value="1"/>
</dbReference>
<dbReference type="PATRIC" id="fig|1042209.11.peg.3392"/>
<dbReference type="GO" id="GO:0008688">
    <property type="term" value="F:3-(3-hydroxyphenyl)propionate hydroxylase activity"/>
    <property type="evidence" value="ECO:0007669"/>
    <property type="project" value="TreeGrafter"/>
</dbReference>
<dbReference type="GO" id="GO:0019622">
    <property type="term" value="P:3-(3-hydroxy)phenylpropionate catabolic process"/>
    <property type="evidence" value="ECO:0007669"/>
    <property type="project" value="TreeGrafter"/>
</dbReference>
<organism evidence="3 4">
    <name type="scientific">Pseudomonas fluorescens HK44</name>
    <dbReference type="NCBI Taxonomy" id="1042209"/>
    <lineage>
        <taxon>Bacteria</taxon>
        <taxon>Pseudomonadati</taxon>
        <taxon>Pseudomonadota</taxon>
        <taxon>Gammaproteobacteria</taxon>
        <taxon>Pseudomonadales</taxon>
        <taxon>Pseudomonadaceae</taxon>
        <taxon>Pseudomonas</taxon>
    </lineage>
</organism>
<evidence type="ECO:0000313" key="3">
    <source>
        <dbReference type="EMBL" id="EXF93082.1"/>
    </source>
</evidence>
<dbReference type="InterPro" id="IPR036188">
    <property type="entry name" value="FAD/NAD-bd_sf"/>
</dbReference>
<dbReference type="RefSeq" id="WP_019690688.1">
    <property type="nucleotide sequence ID" value="NZ_AFOY02000015.1"/>
</dbReference>
<dbReference type="PANTHER" id="PTHR43476:SF3">
    <property type="entry name" value="FAD-BINDING MONOOXYGENASE"/>
    <property type="match status" value="1"/>
</dbReference>
<dbReference type="GO" id="GO:0071949">
    <property type="term" value="F:FAD binding"/>
    <property type="evidence" value="ECO:0007669"/>
    <property type="project" value="InterPro"/>
</dbReference>
<dbReference type="SUPFAM" id="SSF51905">
    <property type="entry name" value="FAD/NAD(P)-binding domain"/>
    <property type="match status" value="1"/>
</dbReference>
<accession>A0A010T6J4</accession>
<dbReference type="Pfam" id="PF01494">
    <property type="entry name" value="FAD_binding_3"/>
    <property type="match status" value="1"/>
</dbReference>
<dbReference type="AlphaFoldDB" id="A0A010T6J4"/>
<comment type="caution">
    <text evidence="3">The sequence shown here is derived from an EMBL/GenBank/DDBJ whole genome shotgun (WGS) entry which is preliminary data.</text>
</comment>
<keyword evidence="1" id="KW-0560">Oxidoreductase</keyword>
<protein>
    <submittedName>
        <fullName evidence="3">3-(3-hydroxyphenyl)propionate hydroxylase</fullName>
    </submittedName>
</protein>
<dbReference type="Gene3D" id="3.50.50.60">
    <property type="entry name" value="FAD/NAD(P)-binding domain"/>
    <property type="match status" value="1"/>
</dbReference>
<dbReference type="HOGENOM" id="CLU_009665_20_2_6"/>
<dbReference type="PRINTS" id="PR00420">
    <property type="entry name" value="RNGMNOXGNASE"/>
</dbReference>
<dbReference type="InterPro" id="IPR050631">
    <property type="entry name" value="PheA/TfdB_FAD_monoxygenase"/>
</dbReference>
<name>A0A010T6J4_PSEFL</name>
<dbReference type="EMBL" id="AFOY02000015">
    <property type="protein sequence ID" value="EXF93082.1"/>
    <property type="molecule type" value="Genomic_DNA"/>
</dbReference>
<evidence type="ECO:0000313" key="4">
    <source>
        <dbReference type="Proteomes" id="UP000022611"/>
    </source>
</evidence>
<dbReference type="OrthoDB" id="8672648at2"/>
<gene>
    <name evidence="3" type="ORF">HK44_005145</name>
</gene>
<dbReference type="NCBIfam" id="NF004829">
    <property type="entry name" value="PRK06183.1-3"/>
    <property type="match status" value="1"/>
</dbReference>
<dbReference type="eggNOG" id="COG0654">
    <property type="taxonomic scope" value="Bacteria"/>
</dbReference>
<dbReference type="PANTHER" id="PTHR43476">
    <property type="entry name" value="3-(3-HYDROXY-PHENYL)PROPIONATE/3-HYDROXYCINNAMIC ACID HYDROXYLASE"/>
    <property type="match status" value="1"/>
</dbReference>
<sequence length="552" mass="61230">MNNNKKVSELPPAAVDVLVVGNGPVGATIAALLGRYGVKTLVLDKIHEIVLMPRAIALDNEALRILQLAGLSEDSFEKIAIPEVRMHSPVLGQFGRANTAGCIDGHPKLVTFYQPDLERAMRSQVSRLKSVTSLGGFELENLVEEADGVVASVRDQEGHLHSVHAQYVIGADGASSRVRTLIGQEFEGQTYAEDWLIVDVMNRHKSAIDHIEFLCDPRRPTPHMPAPGGRERWEFMLQPGESREELESPESIARLIAPWIKPQELEIERKAVYRFHARCCNRFSKGRIFLAGDAAHITPPFVGQGLVAGLRDGANLAWKLAWVLRGYAAPAVLDTYDVERRPHAQAMINLAKLMGRLVMPKNKLAAFFIHGLMRMLTLTPATRRYFEQLDIKPKNIFKHGLFVKHRRGDKLVRGSLFPQAWVRNTQKQVQLSDDALGDNLTLVGFGVDPLSLLTTAQVVSWEKMGGHFLEIRTRGQRSGGRCDFIEDLNHDILPLAAKGTLVAIRPDRIIMHHAPGFDAGSLIRDCQILMACTDSTADSVSITINEPPRLRA</sequence>
<evidence type="ECO:0000259" key="2">
    <source>
        <dbReference type="Pfam" id="PF01494"/>
    </source>
</evidence>
<proteinExistence type="predicted"/>